<dbReference type="Proteomes" id="UP000032566">
    <property type="component" value="Unassembled WGS sequence"/>
</dbReference>
<comment type="caution">
    <text evidence="1">The sequence shown here is derived from an EMBL/GenBank/DDBJ whole genome shotgun (WGS) entry which is preliminary data.</text>
</comment>
<dbReference type="PATRIC" id="fig|80878.5.peg.361"/>
<keyword evidence="2" id="KW-1185">Reference proteome</keyword>
<accession>A0A0D7KC17</accession>
<name>A0A0D7KC17_9BURK</name>
<protein>
    <submittedName>
        <fullName evidence="1">GTPase</fullName>
    </submittedName>
</protein>
<dbReference type="RefSeq" id="WP_003050359.1">
    <property type="nucleotide sequence ID" value="NZ_JXYQ01000012.1"/>
</dbReference>
<dbReference type="STRING" id="80878.RP29_05380"/>
<gene>
    <name evidence="1" type="ORF">RP29_05380</name>
</gene>
<reference evidence="1 2" key="1">
    <citation type="submission" date="2014-12" db="EMBL/GenBank/DDBJ databases">
        <title>Isolation of bacteria from lake water.</title>
        <authorList>
            <person name="Sheng K.-Y."/>
            <person name="Chin P.-S."/>
            <person name="Chan K.-G."/>
            <person name="Tan G.S."/>
        </authorList>
    </citation>
    <scope>NUCLEOTIDE SEQUENCE [LARGE SCALE GENOMIC DNA]</scope>
    <source>
        <strain evidence="1 2">KY4</strain>
    </source>
</reference>
<proteinExistence type="predicted"/>
<dbReference type="GeneID" id="84660674"/>
<evidence type="ECO:0000313" key="2">
    <source>
        <dbReference type="Proteomes" id="UP000032566"/>
    </source>
</evidence>
<sequence length="274" mass="30564">MDRSLIKSMMPSLVAGHVPRNVRSFKYRVFDDQPLSSTLGFAIDPQPFDGKVVAATDDAIVVKLKPSEFAVLDPSLVTTVPAEGAKVHVQPYARRRFDGLRADTPEVITEKTSDGTPYTITRHILGSAPAKLPIPTPQCMELGQLIEQLEEMPAPDRFRRITHMLVDAGARDFTWVDPTPSKIIETPPAISFTVSTAKFEGRVTILYDRGGDTYVVELHRQNGESVELVDRHDEVYFDMLGEVLERLIDDGRWRQIDVSILDAKAARKRQAVPA</sequence>
<organism evidence="1 2">
    <name type="scientific">Acidovorax temperans</name>
    <dbReference type="NCBI Taxonomy" id="80878"/>
    <lineage>
        <taxon>Bacteria</taxon>
        <taxon>Pseudomonadati</taxon>
        <taxon>Pseudomonadota</taxon>
        <taxon>Betaproteobacteria</taxon>
        <taxon>Burkholderiales</taxon>
        <taxon>Comamonadaceae</taxon>
        <taxon>Acidovorax</taxon>
    </lineage>
</organism>
<dbReference type="AlphaFoldDB" id="A0A0D7KC17"/>
<dbReference type="EMBL" id="JXYQ01000012">
    <property type="protein sequence ID" value="KJA11564.1"/>
    <property type="molecule type" value="Genomic_DNA"/>
</dbReference>
<dbReference type="OrthoDB" id="8441207at2"/>
<evidence type="ECO:0000313" key="1">
    <source>
        <dbReference type="EMBL" id="KJA11564.1"/>
    </source>
</evidence>